<evidence type="ECO:0000256" key="4">
    <source>
        <dbReference type="ARBA" id="ARBA00022553"/>
    </source>
</evidence>
<keyword evidence="8" id="KW-0812">Transmembrane</keyword>
<dbReference type="InterPro" id="IPR005467">
    <property type="entry name" value="His_kinase_dom"/>
</dbReference>
<evidence type="ECO:0000256" key="7">
    <source>
        <dbReference type="ARBA" id="ARBA00023012"/>
    </source>
</evidence>
<keyword evidence="8" id="KW-1133">Transmembrane helix</keyword>
<dbReference type="PROSITE" id="PS50885">
    <property type="entry name" value="HAMP"/>
    <property type="match status" value="1"/>
</dbReference>
<dbReference type="Pfam" id="PF00672">
    <property type="entry name" value="HAMP"/>
    <property type="match status" value="1"/>
</dbReference>
<dbReference type="PRINTS" id="PR00344">
    <property type="entry name" value="BCTRLSENSOR"/>
</dbReference>
<sequence>MRLFPRLLMHHLVVVAVTAAVLLMAAELTAHPFIQHHVDEMIRLIGPDGGRMRADLAGGMRGTLTRALLAALPVALPLAALTAWIAAQRVTASVRVLQAGSQAIASGEYVRRLPEKGQDELADLARSFNTMAGTLERVEQSRVELIGNVAHELRTPATAARGYVEAAQDGILSPEQALGSVARELATLERLVHDLSLVSRVEAGRVELHVTDLRLAEVLAAAQDRFQLAFEDQNVTLQLETVPNDLTVRADPERAQQVLANLLSNALRHTPRGGTVRVTVEAHDHRAVVCVTDTGSGIAPEHLDRVFERFFRADAARTRGEGSGVGLTIARGLARAMHGDLTVTSHPGQGSRFRWTVPLSAG</sequence>
<proteinExistence type="predicted"/>
<dbReference type="SUPFAM" id="SSF158472">
    <property type="entry name" value="HAMP domain-like"/>
    <property type="match status" value="1"/>
</dbReference>
<dbReference type="SUPFAM" id="SSF47384">
    <property type="entry name" value="Homodimeric domain of signal transducing histidine kinase"/>
    <property type="match status" value="1"/>
</dbReference>
<evidence type="ECO:0000313" key="11">
    <source>
        <dbReference type="EMBL" id="MBB5234099.1"/>
    </source>
</evidence>
<dbReference type="GO" id="GO:0000155">
    <property type="term" value="F:phosphorelay sensor kinase activity"/>
    <property type="evidence" value="ECO:0007669"/>
    <property type="project" value="InterPro"/>
</dbReference>
<dbReference type="GO" id="GO:0016020">
    <property type="term" value="C:membrane"/>
    <property type="evidence" value="ECO:0007669"/>
    <property type="project" value="UniProtKB-SubCell"/>
</dbReference>
<dbReference type="SMART" id="SM00304">
    <property type="entry name" value="HAMP"/>
    <property type="match status" value="1"/>
</dbReference>
<dbReference type="InterPro" id="IPR036890">
    <property type="entry name" value="HATPase_C_sf"/>
</dbReference>
<dbReference type="PROSITE" id="PS50109">
    <property type="entry name" value="HIS_KIN"/>
    <property type="match status" value="1"/>
</dbReference>
<keyword evidence="5" id="KW-0808">Transferase</keyword>
<dbReference type="EC" id="2.7.13.3" evidence="3"/>
<name>A0A7W8GEG9_9DEIO</name>
<evidence type="ECO:0000256" key="6">
    <source>
        <dbReference type="ARBA" id="ARBA00022777"/>
    </source>
</evidence>
<dbReference type="CDD" id="cd16922">
    <property type="entry name" value="HATPase_EvgS-ArcB-TorS-like"/>
    <property type="match status" value="1"/>
</dbReference>
<feature type="domain" description="HAMP" evidence="10">
    <location>
        <begin position="88"/>
        <end position="140"/>
    </location>
</feature>
<dbReference type="CDD" id="cd06225">
    <property type="entry name" value="HAMP"/>
    <property type="match status" value="1"/>
</dbReference>
<dbReference type="PANTHER" id="PTHR43711">
    <property type="entry name" value="TWO-COMPONENT HISTIDINE KINASE"/>
    <property type="match status" value="1"/>
</dbReference>
<dbReference type="Pfam" id="PF00512">
    <property type="entry name" value="HisKA"/>
    <property type="match status" value="1"/>
</dbReference>
<evidence type="ECO:0000256" key="8">
    <source>
        <dbReference type="SAM" id="Phobius"/>
    </source>
</evidence>
<keyword evidence="8" id="KW-0472">Membrane</keyword>
<keyword evidence="12" id="KW-1185">Reference proteome</keyword>
<dbReference type="PANTHER" id="PTHR43711:SF1">
    <property type="entry name" value="HISTIDINE KINASE 1"/>
    <property type="match status" value="1"/>
</dbReference>
<dbReference type="SMART" id="SM00388">
    <property type="entry name" value="HisKA"/>
    <property type="match status" value="1"/>
</dbReference>
<dbReference type="Gene3D" id="6.10.340.10">
    <property type="match status" value="1"/>
</dbReference>
<dbReference type="FunFam" id="3.30.565.10:FF:000006">
    <property type="entry name" value="Sensor histidine kinase WalK"/>
    <property type="match status" value="1"/>
</dbReference>
<dbReference type="SMART" id="SM00387">
    <property type="entry name" value="HATPase_c"/>
    <property type="match status" value="1"/>
</dbReference>
<evidence type="ECO:0000256" key="5">
    <source>
        <dbReference type="ARBA" id="ARBA00022679"/>
    </source>
</evidence>
<comment type="subcellular location">
    <subcellularLocation>
        <location evidence="2">Membrane</location>
    </subcellularLocation>
</comment>
<keyword evidence="7" id="KW-0902">Two-component regulatory system</keyword>
<comment type="catalytic activity">
    <reaction evidence="1">
        <text>ATP + protein L-histidine = ADP + protein N-phospho-L-histidine.</text>
        <dbReference type="EC" id="2.7.13.3"/>
    </reaction>
</comment>
<keyword evidence="6 11" id="KW-0418">Kinase</keyword>
<dbReference type="InterPro" id="IPR003594">
    <property type="entry name" value="HATPase_dom"/>
</dbReference>
<reference evidence="11 12" key="1">
    <citation type="submission" date="2020-08" db="EMBL/GenBank/DDBJ databases">
        <title>Genomic Encyclopedia of Type Strains, Phase IV (KMG-IV): sequencing the most valuable type-strain genomes for metagenomic binning, comparative biology and taxonomic classification.</title>
        <authorList>
            <person name="Goeker M."/>
        </authorList>
    </citation>
    <scope>NUCLEOTIDE SEQUENCE [LARGE SCALE GENOMIC DNA]</scope>
    <source>
        <strain evidence="11 12">DSM 101791</strain>
    </source>
</reference>
<dbReference type="EMBL" id="JACHFN010000005">
    <property type="protein sequence ID" value="MBB5234099.1"/>
    <property type="molecule type" value="Genomic_DNA"/>
</dbReference>
<accession>A0A7W8GEG9</accession>
<gene>
    <name evidence="11" type="ORF">HNQ09_001537</name>
</gene>
<protein>
    <recommendedName>
        <fullName evidence="3">histidine kinase</fullName>
        <ecNumber evidence="3">2.7.13.3</ecNumber>
    </recommendedName>
</protein>
<evidence type="ECO:0000259" key="10">
    <source>
        <dbReference type="PROSITE" id="PS50885"/>
    </source>
</evidence>
<dbReference type="InterPro" id="IPR004358">
    <property type="entry name" value="Sig_transdc_His_kin-like_C"/>
</dbReference>
<dbReference type="RefSeq" id="WP_184027522.1">
    <property type="nucleotide sequence ID" value="NZ_JACHFN010000005.1"/>
</dbReference>
<evidence type="ECO:0000259" key="9">
    <source>
        <dbReference type="PROSITE" id="PS50109"/>
    </source>
</evidence>
<dbReference type="Gene3D" id="1.10.287.130">
    <property type="match status" value="1"/>
</dbReference>
<feature type="transmembrane region" description="Helical" evidence="8">
    <location>
        <begin position="67"/>
        <end position="87"/>
    </location>
</feature>
<dbReference type="InterPro" id="IPR036097">
    <property type="entry name" value="HisK_dim/P_sf"/>
</dbReference>
<keyword evidence="4" id="KW-0597">Phosphoprotein</keyword>
<dbReference type="InterPro" id="IPR050736">
    <property type="entry name" value="Sensor_HK_Regulatory"/>
</dbReference>
<feature type="domain" description="Histidine kinase" evidence="9">
    <location>
        <begin position="148"/>
        <end position="361"/>
    </location>
</feature>
<dbReference type="CDD" id="cd00082">
    <property type="entry name" value="HisKA"/>
    <property type="match status" value="1"/>
</dbReference>
<evidence type="ECO:0000313" key="12">
    <source>
        <dbReference type="Proteomes" id="UP000525389"/>
    </source>
</evidence>
<dbReference type="InterPro" id="IPR003661">
    <property type="entry name" value="HisK_dim/P_dom"/>
</dbReference>
<dbReference type="SUPFAM" id="SSF55874">
    <property type="entry name" value="ATPase domain of HSP90 chaperone/DNA topoisomerase II/histidine kinase"/>
    <property type="match status" value="1"/>
</dbReference>
<dbReference type="AlphaFoldDB" id="A0A7W8GEG9"/>
<comment type="caution">
    <text evidence="11">The sequence shown here is derived from an EMBL/GenBank/DDBJ whole genome shotgun (WGS) entry which is preliminary data.</text>
</comment>
<dbReference type="Proteomes" id="UP000525389">
    <property type="component" value="Unassembled WGS sequence"/>
</dbReference>
<dbReference type="InterPro" id="IPR003660">
    <property type="entry name" value="HAMP_dom"/>
</dbReference>
<evidence type="ECO:0000256" key="1">
    <source>
        <dbReference type="ARBA" id="ARBA00000085"/>
    </source>
</evidence>
<dbReference type="Pfam" id="PF02518">
    <property type="entry name" value="HATPase_c"/>
    <property type="match status" value="1"/>
</dbReference>
<evidence type="ECO:0000256" key="2">
    <source>
        <dbReference type="ARBA" id="ARBA00004370"/>
    </source>
</evidence>
<organism evidence="11 12">
    <name type="scientific">Deinococcus budaensis</name>
    <dbReference type="NCBI Taxonomy" id="1665626"/>
    <lineage>
        <taxon>Bacteria</taxon>
        <taxon>Thermotogati</taxon>
        <taxon>Deinococcota</taxon>
        <taxon>Deinococci</taxon>
        <taxon>Deinococcales</taxon>
        <taxon>Deinococcaceae</taxon>
        <taxon>Deinococcus</taxon>
    </lineage>
</organism>
<dbReference type="Gene3D" id="3.30.565.10">
    <property type="entry name" value="Histidine kinase-like ATPase, C-terminal domain"/>
    <property type="match status" value="1"/>
</dbReference>
<evidence type="ECO:0000256" key="3">
    <source>
        <dbReference type="ARBA" id="ARBA00012438"/>
    </source>
</evidence>